<keyword evidence="1 8" id="KW-1003">Cell membrane</keyword>
<evidence type="ECO:0000256" key="1">
    <source>
        <dbReference type="ARBA" id="ARBA00022475"/>
    </source>
</evidence>
<dbReference type="Pfam" id="PF04647">
    <property type="entry name" value="AgrB"/>
    <property type="match status" value="1"/>
</dbReference>
<dbReference type="GO" id="GO:0005886">
    <property type="term" value="C:plasma membrane"/>
    <property type="evidence" value="ECO:0007669"/>
    <property type="project" value="UniProtKB-SubCell"/>
</dbReference>
<feature type="transmembrane region" description="Helical" evidence="8">
    <location>
        <begin position="145"/>
        <end position="161"/>
    </location>
</feature>
<evidence type="ECO:0000256" key="6">
    <source>
        <dbReference type="ARBA" id="ARBA00022989"/>
    </source>
</evidence>
<evidence type="ECO:0000256" key="8">
    <source>
        <dbReference type="HAMAP-Rule" id="MF_00784"/>
    </source>
</evidence>
<gene>
    <name evidence="9" type="ORF">CLG_B0970</name>
</gene>
<dbReference type="EC" id="3.4.-.-" evidence="8"/>
<name>A0A9P2G821_CLOBO</name>
<dbReference type="Proteomes" id="UP000006160">
    <property type="component" value="Unassembled WGS sequence"/>
</dbReference>
<dbReference type="SMART" id="SM00793">
    <property type="entry name" value="AgrB"/>
    <property type="match status" value="1"/>
</dbReference>
<sequence length="204" mass="23829">MKLSEKFAIRITEYVKKTLPDKNKDDLEIIKYGIELLFMSFTKIPIILCISCLLGILKETCFTMLIFGIIRSSASGIHAKTSFTCLISTLVAILGGIYLSLILKINLLVKIIIFIINFIIYIKYSPADTEEKPYINSEIRRKLKIRSLITITIYFIISIVVKNKFFSNIFINILWIQGILIIPITYKMFNRRYNNYEYYEEESF</sequence>
<dbReference type="HAMAP" id="MF_00784">
    <property type="entry name" value="AgrB"/>
    <property type="match status" value="1"/>
</dbReference>
<dbReference type="GO" id="GO:0006508">
    <property type="term" value="P:proteolysis"/>
    <property type="evidence" value="ECO:0007669"/>
    <property type="project" value="UniProtKB-KW"/>
</dbReference>
<comment type="subcellular location">
    <subcellularLocation>
        <location evidence="8">Cell membrane</location>
        <topology evidence="8">Multi-pass membrane protein</topology>
    </subcellularLocation>
</comment>
<evidence type="ECO:0000313" key="10">
    <source>
        <dbReference type="Proteomes" id="UP000006160"/>
    </source>
</evidence>
<keyword evidence="4 8" id="KW-0812">Transmembrane</keyword>
<feature type="transmembrane region" description="Helical" evidence="8">
    <location>
        <begin position="107"/>
        <end position="124"/>
    </location>
</feature>
<evidence type="ECO:0000256" key="4">
    <source>
        <dbReference type="ARBA" id="ARBA00022692"/>
    </source>
</evidence>
<dbReference type="GO" id="GO:0009372">
    <property type="term" value="P:quorum sensing"/>
    <property type="evidence" value="ECO:0007669"/>
    <property type="project" value="UniProtKB-UniRule"/>
</dbReference>
<keyword evidence="6 8" id="KW-1133">Transmembrane helix</keyword>
<dbReference type="AlphaFoldDB" id="A0A9P2G821"/>
<keyword evidence="3 8" id="KW-0645">Protease</keyword>
<feature type="transmembrane region" description="Helical" evidence="8">
    <location>
        <begin position="44"/>
        <end position="70"/>
    </location>
</feature>
<evidence type="ECO:0000256" key="3">
    <source>
        <dbReference type="ARBA" id="ARBA00022670"/>
    </source>
</evidence>
<comment type="caution">
    <text evidence="9">The sequence shown here is derived from an EMBL/GenBank/DDBJ whole genome shotgun (WGS) entry which is preliminary data.</text>
</comment>
<proteinExistence type="inferred from homology"/>
<evidence type="ECO:0000256" key="7">
    <source>
        <dbReference type="ARBA" id="ARBA00023136"/>
    </source>
</evidence>
<dbReference type="InterPro" id="IPR006741">
    <property type="entry name" value="AgrB"/>
</dbReference>
<dbReference type="RefSeq" id="WP_003376608.1">
    <property type="nucleotide sequence ID" value="NZ_ACSJ01000007.1"/>
</dbReference>
<keyword evidence="2 8" id="KW-0673">Quorum sensing</keyword>
<evidence type="ECO:0000256" key="5">
    <source>
        <dbReference type="ARBA" id="ARBA00022801"/>
    </source>
</evidence>
<comment type="similarity">
    <text evidence="8">Belongs to the AgrB family.</text>
</comment>
<dbReference type="EMBL" id="ACSJ01000007">
    <property type="protein sequence ID" value="EES91624.1"/>
    <property type="molecule type" value="Genomic_DNA"/>
</dbReference>
<keyword evidence="7 8" id="KW-0472">Membrane</keyword>
<protein>
    <recommendedName>
        <fullName evidence="8">Putative AgrB-like protein</fullName>
        <ecNumber evidence="8">3.4.-.-</ecNumber>
    </recommendedName>
</protein>
<keyword evidence="5 8" id="KW-0378">Hydrolase</keyword>
<feature type="transmembrane region" description="Helical" evidence="8">
    <location>
        <begin position="167"/>
        <end position="186"/>
    </location>
</feature>
<reference evidence="9 10" key="1">
    <citation type="submission" date="2009-10" db="EMBL/GenBank/DDBJ databases">
        <authorList>
            <person name="Shrivastava S."/>
            <person name="Brinkac L.B."/>
            <person name="Brown J.L."/>
            <person name="Bruce D.B."/>
            <person name="Detter C."/>
            <person name="Green L.D."/>
            <person name="Munk C.A."/>
            <person name="Rogers Y.C."/>
            <person name="Tapia R."/>
            <person name="Saunders E.S."/>
            <person name="Sims D.R."/>
            <person name="Smith L.A."/>
            <person name="Smith T.J."/>
            <person name="Sutton G."/>
            <person name="Brettin T."/>
        </authorList>
    </citation>
    <scope>NUCLEOTIDE SEQUENCE [LARGE SCALE GENOMIC DNA]</scope>
    <source>
        <strain evidence="10">D str. 1873</strain>
    </source>
</reference>
<dbReference type="GO" id="GO:0008233">
    <property type="term" value="F:peptidase activity"/>
    <property type="evidence" value="ECO:0007669"/>
    <property type="project" value="UniProtKB-UniRule"/>
</dbReference>
<feature type="transmembrane region" description="Helical" evidence="8">
    <location>
        <begin position="82"/>
        <end position="101"/>
    </location>
</feature>
<evidence type="ECO:0000256" key="2">
    <source>
        <dbReference type="ARBA" id="ARBA00022654"/>
    </source>
</evidence>
<organism evidence="9 10">
    <name type="scientific">Clostridium botulinum D str. 1873</name>
    <dbReference type="NCBI Taxonomy" id="592027"/>
    <lineage>
        <taxon>Bacteria</taxon>
        <taxon>Bacillati</taxon>
        <taxon>Bacillota</taxon>
        <taxon>Clostridia</taxon>
        <taxon>Eubacteriales</taxon>
        <taxon>Clostridiaceae</taxon>
        <taxon>Clostridium</taxon>
    </lineage>
</organism>
<accession>A0A9P2G821</accession>
<evidence type="ECO:0000313" key="9">
    <source>
        <dbReference type="EMBL" id="EES91624.1"/>
    </source>
</evidence>
<comment type="function">
    <text evidence="8">May be involved in the proteolytic processing of a quorum sensing system signal molecule precursor.</text>
</comment>